<reference evidence="1 2" key="1">
    <citation type="journal article" date="2014" name="PLoS Genet.">
        <title>Phylogenetically driven sequencing of extremely halophilic archaea reveals strategies for static and dynamic osmo-response.</title>
        <authorList>
            <person name="Becker E.A."/>
            <person name="Seitzer P.M."/>
            <person name="Tritt A."/>
            <person name="Larsen D."/>
            <person name="Krusor M."/>
            <person name="Yao A.I."/>
            <person name="Wu D."/>
            <person name="Madern D."/>
            <person name="Eisen J.A."/>
            <person name="Darling A.E."/>
            <person name="Facciotti M.T."/>
        </authorList>
    </citation>
    <scope>NUCLEOTIDE SEQUENCE [LARGE SCALE GENOMIC DNA]</scope>
    <source>
        <strain evidence="1 2">DSM 5350</strain>
    </source>
</reference>
<dbReference type="EMBL" id="AOMD01000003">
    <property type="protein sequence ID" value="EMA47623.1"/>
    <property type="molecule type" value="Genomic_DNA"/>
</dbReference>
<dbReference type="Proteomes" id="UP000011669">
    <property type="component" value="Unassembled WGS sequence"/>
</dbReference>
<evidence type="ECO:0000313" key="2">
    <source>
        <dbReference type="Proteomes" id="UP000011669"/>
    </source>
</evidence>
<dbReference type="RefSeq" id="WP_006076033.1">
    <property type="nucleotide sequence ID" value="NZ_AOMD01000003.1"/>
</dbReference>
<evidence type="ECO:0008006" key="3">
    <source>
        <dbReference type="Google" id="ProtNLM"/>
    </source>
</evidence>
<evidence type="ECO:0000313" key="1">
    <source>
        <dbReference type="EMBL" id="EMA47623.1"/>
    </source>
</evidence>
<dbReference type="PATRIC" id="fig|1227455.4.peg.235"/>
<dbReference type="AlphaFoldDB" id="M0MQK7"/>
<comment type="caution">
    <text evidence="1">The sequence shown here is derived from an EMBL/GenBank/DDBJ whole genome shotgun (WGS) entry which is preliminary data.</text>
</comment>
<dbReference type="InParanoid" id="M0MQK7"/>
<protein>
    <recommendedName>
        <fullName evidence="3">Nucleoside 2-deoxyribosyltransferase</fullName>
    </recommendedName>
</protein>
<organism evidence="1 2">
    <name type="scientific">Halococcus saccharolyticus DSM 5350</name>
    <dbReference type="NCBI Taxonomy" id="1227455"/>
    <lineage>
        <taxon>Archaea</taxon>
        <taxon>Methanobacteriati</taxon>
        <taxon>Methanobacteriota</taxon>
        <taxon>Stenosarchaea group</taxon>
        <taxon>Halobacteria</taxon>
        <taxon>Halobacteriales</taxon>
        <taxon>Halococcaceae</taxon>
        <taxon>Halococcus</taxon>
    </lineage>
</organism>
<gene>
    <name evidence="1" type="ORF">C449_01132</name>
</gene>
<accession>M0MQK7</accession>
<sequence length="165" mass="18127">MTTIYLAGPIENAVEGDGGSGWRIEAETQHPRADFKNPLDKYDASVDDVIVTESEDGIPLPEFARGCYITDADLVAGDKELIDESDALLAREELVVSRGTPMEVHRAYTDGMPVAIWFEGERDDLSPWMRDHADFISESLDACVAFLRGATADRHTTSSFSEASQ</sequence>
<dbReference type="SUPFAM" id="SSF52309">
    <property type="entry name" value="N-(deoxy)ribosyltransferase-like"/>
    <property type="match status" value="1"/>
</dbReference>
<proteinExistence type="predicted"/>
<name>M0MQK7_9EURY</name>
<keyword evidence="2" id="KW-1185">Reference proteome</keyword>
<dbReference type="STRING" id="1227455.C449_01132"/>
<dbReference type="Gene3D" id="3.40.50.450">
    <property type="match status" value="1"/>
</dbReference>